<reference evidence="7 8" key="1">
    <citation type="submission" date="2020-08" db="EMBL/GenBank/DDBJ databases">
        <title>Genomic Encyclopedia of Type Strains, Phase IV (KMG-V): Genome sequencing to study the core and pangenomes of soil and plant-associated prokaryotes.</title>
        <authorList>
            <person name="Whitman W."/>
        </authorList>
    </citation>
    <scope>NUCLEOTIDE SEQUENCE [LARGE SCALE GENOMIC DNA]</scope>
    <source>
        <strain evidence="7 8">SEMIA 4059</strain>
    </source>
</reference>
<name>A0ABR6R8W5_RHITR</name>
<feature type="compositionally biased region" description="Polar residues" evidence="5">
    <location>
        <begin position="1"/>
        <end position="25"/>
    </location>
</feature>
<proteinExistence type="predicted"/>
<evidence type="ECO:0000259" key="6">
    <source>
        <dbReference type="SMART" id="SM00235"/>
    </source>
</evidence>
<dbReference type="Gene3D" id="3.40.390.10">
    <property type="entry name" value="Collagenase (Catalytic Domain)"/>
    <property type="match status" value="1"/>
</dbReference>
<protein>
    <recommendedName>
        <fullName evidence="6">Peptidase metallopeptidase domain-containing protein</fullName>
    </recommendedName>
</protein>
<evidence type="ECO:0000256" key="2">
    <source>
        <dbReference type="ARBA" id="ARBA00022723"/>
    </source>
</evidence>
<keyword evidence="4" id="KW-0862">Zinc</keyword>
<evidence type="ECO:0000313" key="8">
    <source>
        <dbReference type="Proteomes" id="UP000526625"/>
    </source>
</evidence>
<feature type="domain" description="Peptidase metallopeptidase" evidence="6">
    <location>
        <begin position="48"/>
        <end position="194"/>
    </location>
</feature>
<feature type="region of interest" description="Disordered" evidence="5">
    <location>
        <begin position="237"/>
        <end position="260"/>
    </location>
</feature>
<dbReference type="InterPro" id="IPR001818">
    <property type="entry name" value="Pept_M10_metallopeptidase"/>
</dbReference>
<feature type="compositionally biased region" description="Low complexity" evidence="5">
    <location>
        <begin position="238"/>
        <end position="252"/>
    </location>
</feature>
<sequence length="260" mass="28231">MPHPSQTGKPSQTSDDWWINDQTPDNPYGKSEDYESFIDHLGSLPSWLTPEIAAGTVRINLYELNNHPEYKAAAIGALEMWASVTPLKFEIIDDAPFDGTTDQIEVVSPELGEEDDGMAYSNGHHVSIGQGFDDKEAHKTDVGGYVFQAFMHEFGHQFGLNHPGDYNYSGPDGASRSPIGTMRPGYMIGGNTASCPISIATLSAKPASGLRRRRLWPTSRPSFAAFFQPLTRMECAPTSTSTSTQRTISTASGAHSVATS</sequence>
<keyword evidence="2" id="KW-0479">Metal-binding</keyword>
<dbReference type="SMART" id="SM00235">
    <property type="entry name" value="ZnMc"/>
    <property type="match status" value="1"/>
</dbReference>
<evidence type="ECO:0000313" key="7">
    <source>
        <dbReference type="EMBL" id="MBB6495614.1"/>
    </source>
</evidence>
<evidence type="ECO:0000256" key="5">
    <source>
        <dbReference type="SAM" id="MobiDB-lite"/>
    </source>
</evidence>
<evidence type="ECO:0000256" key="3">
    <source>
        <dbReference type="ARBA" id="ARBA00022801"/>
    </source>
</evidence>
<dbReference type="Pfam" id="PF00413">
    <property type="entry name" value="Peptidase_M10"/>
    <property type="match status" value="1"/>
</dbReference>
<keyword evidence="3" id="KW-0378">Hydrolase</keyword>
<accession>A0ABR6R8W5</accession>
<dbReference type="SUPFAM" id="SSF55486">
    <property type="entry name" value="Metalloproteases ('zincins'), catalytic domain"/>
    <property type="match status" value="1"/>
</dbReference>
<dbReference type="InterPro" id="IPR024079">
    <property type="entry name" value="MetalloPept_cat_dom_sf"/>
</dbReference>
<feature type="region of interest" description="Disordered" evidence="5">
    <location>
        <begin position="1"/>
        <end position="31"/>
    </location>
</feature>
<organism evidence="7 8">
    <name type="scientific">Rhizobium tropici</name>
    <dbReference type="NCBI Taxonomy" id="398"/>
    <lineage>
        <taxon>Bacteria</taxon>
        <taxon>Pseudomonadati</taxon>
        <taxon>Pseudomonadota</taxon>
        <taxon>Alphaproteobacteria</taxon>
        <taxon>Hyphomicrobiales</taxon>
        <taxon>Rhizobiaceae</taxon>
        <taxon>Rhizobium/Agrobacterium group</taxon>
        <taxon>Rhizobium</taxon>
    </lineage>
</organism>
<dbReference type="Proteomes" id="UP000526625">
    <property type="component" value="Unassembled WGS sequence"/>
</dbReference>
<keyword evidence="8" id="KW-1185">Reference proteome</keyword>
<evidence type="ECO:0000256" key="1">
    <source>
        <dbReference type="ARBA" id="ARBA00022670"/>
    </source>
</evidence>
<comment type="caution">
    <text evidence="7">The sequence shown here is derived from an EMBL/GenBank/DDBJ whole genome shotgun (WGS) entry which is preliminary data.</text>
</comment>
<gene>
    <name evidence="7" type="ORF">GGD45_006080</name>
</gene>
<dbReference type="EMBL" id="JACHBF010000034">
    <property type="protein sequence ID" value="MBB6495614.1"/>
    <property type="molecule type" value="Genomic_DNA"/>
</dbReference>
<dbReference type="InterPro" id="IPR006026">
    <property type="entry name" value="Peptidase_Metallo"/>
</dbReference>
<evidence type="ECO:0000256" key="4">
    <source>
        <dbReference type="ARBA" id="ARBA00022833"/>
    </source>
</evidence>
<keyword evidence="1" id="KW-0645">Protease</keyword>